<keyword evidence="2" id="KW-0645">Protease</keyword>
<dbReference type="PANTHER" id="PTHR46112">
    <property type="entry name" value="AMINOPEPTIDASE"/>
    <property type="match status" value="1"/>
</dbReference>
<evidence type="ECO:0000259" key="1">
    <source>
        <dbReference type="Pfam" id="PF00557"/>
    </source>
</evidence>
<dbReference type="Pfam" id="PF00557">
    <property type="entry name" value="Peptidase_M24"/>
    <property type="match status" value="1"/>
</dbReference>
<dbReference type="InterPro" id="IPR050659">
    <property type="entry name" value="Peptidase_M24B"/>
</dbReference>
<dbReference type="InterPro" id="IPR036005">
    <property type="entry name" value="Creatinase/aminopeptidase-like"/>
</dbReference>
<proteinExistence type="predicted"/>
<organism evidence="2 3">
    <name type="scientific">Moorella mulderi DSM 14980</name>
    <dbReference type="NCBI Taxonomy" id="1122241"/>
    <lineage>
        <taxon>Bacteria</taxon>
        <taxon>Bacillati</taxon>
        <taxon>Bacillota</taxon>
        <taxon>Clostridia</taxon>
        <taxon>Neomoorellales</taxon>
        <taxon>Neomoorellaceae</taxon>
        <taxon>Neomoorella</taxon>
    </lineage>
</organism>
<dbReference type="RefSeq" id="WP_062283441.1">
    <property type="nucleotide sequence ID" value="NZ_LTBC01000004.1"/>
</dbReference>
<feature type="domain" description="Peptidase M24" evidence="1">
    <location>
        <begin position="10"/>
        <end position="91"/>
    </location>
</feature>
<dbReference type="PANTHER" id="PTHR46112:SF2">
    <property type="entry name" value="XAA-PRO AMINOPEPTIDASE P-RELATED"/>
    <property type="match status" value="1"/>
</dbReference>
<protein>
    <submittedName>
        <fullName evidence="2">Xaa-Pro dipeptidase</fullName>
        <ecNumber evidence="2">3.4.13.9</ecNumber>
    </submittedName>
</protein>
<name>A0A151AXI3_9FIRM</name>
<evidence type="ECO:0000313" key="2">
    <source>
        <dbReference type="EMBL" id="KYH32253.1"/>
    </source>
</evidence>
<dbReference type="Gene3D" id="3.90.230.10">
    <property type="entry name" value="Creatinase/methionine aminopeptidase superfamily"/>
    <property type="match status" value="1"/>
</dbReference>
<dbReference type="InterPro" id="IPR000994">
    <property type="entry name" value="Pept_M24"/>
</dbReference>
<dbReference type="EMBL" id="LTBC01000004">
    <property type="protein sequence ID" value="KYH32253.1"/>
    <property type="molecule type" value="Genomic_DNA"/>
</dbReference>
<keyword evidence="2" id="KW-0378">Hydrolase</keyword>
<keyword evidence="3" id="KW-1185">Reference proteome</keyword>
<keyword evidence="2" id="KW-0224">Dipeptidase</keyword>
<gene>
    <name evidence="2" type="primary">pepQ_1</name>
    <name evidence="2" type="ORF">MOMUL_14730</name>
</gene>
<dbReference type="Proteomes" id="UP000075670">
    <property type="component" value="Unassembled WGS sequence"/>
</dbReference>
<comment type="caution">
    <text evidence="2">The sequence shown here is derived from an EMBL/GenBank/DDBJ whole genome shotgun (WGS) entry which is preliminary data.</text>
</comment>
<dbReference type="AlphaFoldDB" id="A0A151AXI3"/>
<dbReference type="EC" id="3.4.13.9" evidence="2"/>
<dbReference type="GO" id="GO:0102009">
    <property type="term" value="F:proline dipeptidase activity"/>
    <property type="evidence" value="ECO:0007669"/>
    <property type="project" value="UniProtKB-EC"/>
</dbReference>
<sequence>MNLCGGRRQPPATAGEVDAAAREVVEKAGYGSNYLDMVGYGVGQRQSEFYPIIGKGRAEIIEAGMVVDLLLPTIYRPGTGGPRVTDVIYISKDKNEILTDYPRELVRV</sequence>
<dbReference type="PATRIC" id="fig|1122241.3.peg.1551"/>
<evidence type="ECO:0000313" key="3">
    <source>
        <dbReference type="Proteomes" id="UP000075670"/>
    </source>
</evidence>
<accession>A0A151AXI3</accession>
<dbReference type="SUPFAM" id="SSF55920">
    <property type="entry name" value="Creatinase/aminopeptidase"/>
    <property type="match status" value="1"/>
</dbReference>
<reference evidence="2 3" key="1">
    <citation type="submission" date="2016-02" db="EMBL/GenBank/DDBJ databases">
        <title>Genome sequence of Moorella mulderi DSM 14980.</title>
        <authorList>
            <person name="Poehlein A."/>
            <person name="Daniel R."/>
        </authorList>
    </citation>
    <scope>NUCLEOTIDE SEQUENCE [LARGE SCALE GENOMIC DNA]</scope>
    <source>
        <strain evidence="2 3">DSM 14980</strain>
    </source>
</reference>